<dbReference type="AlphaFoldDB" id="A0A410K1U3"/>
<evidence type="ECO:0000313" key="4">
    <source>
        <dbReference type="Proteomes" id="UP000287502"/>
    </source>
</evidence>
<keyword evidence="4" id="KW-1185">Reference proteome</keyword>
<reference evidence="3 4" key="1">
    <citation type="submission" date="2019-01" db="EMBL/GenBank/DDBJ databases">
        <title>Geovibrio thiophilus DSM 11263, complete genome.</title>
        <authorList>
            <person name="Spring S."/>
            <person name="Bunk B."/>
            <person name="Sproer C."/>
        </authorList>
    </citation>
    <scope>NUCLEOTIDE SEQUENCE [LARGE SCALE GENOMIC DNA]</scope>
    <source>
        <strain evidence="3 4">DSM 11263</strain>
    </source>
</reference>
<proteinExistence type="predicted"/>
<dbReference type="GO" id="GO:0005737">
    <property type="term" value="C:cytoplasm"/>
    <property type="evidence" value="ECO:0007669"/>
    <property type="project" value="TreeGrafter"/>
</dbReference>
<dbReference type="OrthoDB" id="9773828at2"/>
<dbReference type="KEGG" id="gtl:EP073_13600"/>
<dbReference type="Proteomes" id="UP000287502">
    <property type="component" value="Chromosome"/>
</dbReference>
<dbReference type="InterPro" id="IPR050791">
    <property type="entry name" value="Aldo-Keto_reductase"/>
</dbReference>
<dbReference type="CDD" id="cd19076">
    <property type="entry name" value="AKR_AKR13A_13D"/>
    <property type="match status" value="1"/>
</dbReference>
<dbReference type="EMBL" id="CP035108">
    <property type="protein sequence ID" value="QAR34396.1"/>
    <property type="molecule type" value="Genomic_DNA"/>
</dbReference>
<accession>A0A410K1U3</accession>
<dbReference type="PANTHER" id="PTHR43625">
    <property type="entry name" value="AFLATOXIN B1 ALDEHYDE REDUCTASE"/>
    <property type="match status" value="1"/>
</dbReference>
<evidence type="ECO:0000256" key="1">
    <source>
        <dbReference type="ARBA" id="ARBA00023002"/>
    </source>
</evidence>
<sequence length="329" mass="36379">MKERILGKTGLKSAEIGLGCMGMSEFYGQADEAESVKVIRTAVEKGVTMLDTADMYGRGHNEVLVGKAVQGIRDRIVLATKFGIVRSDDPEKRGVNGSPEYVKQACDASLKRLGVDIIDLYYMHRKDPSTEIEETVSAMAELIKAGKVRHIGLSEVSAHNLKRAHAVYPITAVQAEYSLWTRDIEENGLLDTCRELGIGIVAYSPLGRGFLSGSIESAESLAPDDFRRNNPRFMGENMRKNAMMLAEYKKMAESIGCTPAQLAIAWILAKGEDIVPIPGTKRLKYLEDNINAANFRLTPEQVVRLEKIIDWKHIAGDRYGAEGMKTLDK</sequence>
<keyword evidence="1" id="KW-0560">Oxidoreductase</keyword>
<dbReference type="RefSeq" id="WP_128467701.1">
    <property type="nucleotide sequence ID" value="NZ_CP035108.1"/>
</dbReference>
<dbReference type="PRINTS" id="PR00069">
    <property type="entry name" value="ALDKETRDTASE"/>
</dbReference>
<feature type="domain" description="NADP-dependent oxidoreductase" evidence="2">
    <location>
        <begin position="15"/>
        <end position="309"/>
    </location>
</feature>
<dbReference type="GO" id="GO:0016491">
    <property type="term" value="F:oxidoreductase activity"/>
    <property type="evidence" value="ECO:0007669"/>
    <property type="project" value="UniProtKB-KW"/>
</dbReference>
<organism evidence="3 4">
    <name type="scientific">Geovibrio thiophilus</name>
    <dbReference type="NCBI Taxonomy" id="139438"/>
    <lineage>
        <taxon>Bacteria</taxon>
        <taxon>Pseudomonadati</taxon>
        <taxon>Deferribacterota</taxon>
        <taxon>Deferribacteres</taxon>
        <taxon>Deferribacterales</taxon>
        <taxon>Geovibrionaceae</taxon>
        <taxon>Geovibrio</taxon>
    </lineage>
</organism>
<gene>
    <name evidence="3" type="ORF">EP073_13600</name>
</gene>
<dbReference type="Pfam" id="PF00248">
    <property type="entry name" value="Aldo_ket_red"/>
    <property type="match status" value="1"/>
</dbReference>
<dbReference type="SUPFAM" id="SSF51430">
    <property type="entry name" value="NAD(P)-linked oxidoreductase"/>
    <property type="match status" value="1"/>
</dbReference>
<evidence type="ECO:0000313" key="3">
    <source>
        <dbReference type="EMBL" id="QAR34396.1"/>
    </source>
</evidence>
<dbReference type="InterPro" id="IPR036812">
    <property type="entry name" value="NAD(P)_OxRdtase_dom_sf"/>
</dbReference>
<dbReference type="PANTHER" id="PTHR43625:SF40">
    <property type="entry name" value="ALDO-KETO REDUCTASE YAKC [NADP(+)]"/>
    <property type="match status" value="1"/>
</dbReference>
<protein>
    <submittedName>
        <fullName evidence="3">Aldo/keto reductase</fullName>
    </submittedName>
</protein>
<dbReference type="InterPro" id="IPR020471">
    <property type="entry name" value="AKR"/>
</dbReference>
<dbReference type="InterPro" id="IPR023210">
    <property type="entry name" value="NADP_OxRdtase_dom"/>
</dbReference>
<name>A0A410K1U3_9BACT</name>
<evidence type="ECO:0000259" key="2">
    <source>
        <dbReference type="Pfam" id="PF00248"/>
    </source>
</evidence>
<dbReference type="Gene3D" id="3.20.20.100">
    <property type="entry name" value="NADP-dependent oxidoreductase domain"/>
    <property type="match status" value="1"/>
</dbReference>